<evidence type="ECO:0000313" key="2">
    <source>
        <dbReference type="EMBL" id="CEJ88703.1"/>
    </source>
</evidence>
<dbReference type="EMBL" id="CDHN01000002">
    <property type="protein sequence ID" value="CEJ88703.1"/>
    <property type="molecule type" value="Genomic_DNA"/>
</dbReference>
<gene>
    <name evidence="2" type="ORF">VHEMI04796</name>
</gene>
<accession>A0A0A1TEW3</accession>
<name>A0A0A1TEW3_9HYPO</name>
<organism evidence="2 3">
    <name type="scientific">[Torrubiella] hemipterigena</name>
    <dbReference type="NCBI Taxonomy" id="1531966"/>
    <lineage>
        <taxon>Eukaryota</taxon>
        <taxon>Fungi</taxon>
        <taxon>Dikarya</taxon>
        <taxon>Ascomycota</taxon>
        <taxon>Pezizomycotina</taxon>
        <taxon>Sordariomycetes</taxon>
        <taxon>Hypocreomycetidae</taxon>
        <taxon>Hypocreales</taxon>
        <taxon>Clavicipitaceae</taxon>
        <taxon>Clavicipitaceae incertae sedis</taxon>
        <taxon>'Torrubiella' clade</taxon>
    </lineage>
</organism>
<feature type="compositionally biased region" description="Low complexity" evidence="1">
    <location>
        <begin position="10"/>
        <end position="40"/>
    </location>
</feature>
<evidence type="ECO:0000313" key="3">
    <source>
        <dbReference type="Proteomes" id="UP000039046"/>
    </source>
</evidence>
<sequence>MGKSSSATVHQSSGRSSSSGSSRGYTSSSHSGSSSGSGSYAYAQGTYRNYDSCNYLSLSTSFQTAQLTLSIASRTSSVKSGPKATVINYGQTDYSRGTPTPSYGSSYRRS</sequence>
<feature type="region of interest" description="Disordered" evidence="1">
    <location>
        <begin position="88"/>
        <end position="110"/>
    </location>
</feature>
<dbReference type="AlphaFoldDB" id="A0A0A1TEW3"/>
<keyword evidence="3" id="KW-1185">Reference proteome</keyword>
<dbReference type="Proteomes" id="UP000039046">
    <property type="component" value="Unassembled WGS sequence"/>
</dbReference>
<reference evidence="2 3" key="1">
    <citation type="journal article" date="2015" name="Genome Announc.">
        <title>Draft Genome Sequence and Gene Annotation of the Entomopathogenic Fungus Verticillium hemipterigenum.</title>
        <authorList>
            <person name="Horn F."/>
            <person name="Habel A."/>
            <person name="Scharf D.H."/>
            <person name="Dworschak J."/>
            <person name="Brakhage A.A."/>
            <person name="Guthke R."/>
            <person name="Hertweck C."/>
            <person name="Linde J."/>
        </authorList>
    </citation>
    <scope>NUCLEOTIDE SEQUENCE [LARGE SCALE GENOMIC DNA]</scope>
</reference>
<proteinExistence type="predicted"/>
<feature type="region of interest" description="Disordered" evidence="1">
    <location>
        <begin position="1"/>
        <end position="40"/>
    </location>
</feature>
<protein>
    <submittedName>
        <fullName evidence="2">Uncharacterized protein</fullName>
    </submittedName>
</protein>
<dbReference type="HOGENOM" id="CLU_2172828_0_0_1"/>
<evidence type="ECO:0000256" key="1">
    <source>
        <dbReference type="SAM" id="MobiDB-lite"/>
    </source>
</evidence>